<sequence>MNPCVLNMENLKSHCPTVGDESDRDSQKSSCFFKDKVFPASSPCAACKVLRRRCTDTCFLAPYFPPSEQLKFVIAHKVFGASNIVKALQELPESKRADAVSSMVYEANVRIHDPVYGCAGAISKLQKQLNDLQAELAVTQAELLIMQCQQQQQNDIASFFDRDLDSNWQPHCA</sequence>
<comment type="similarity">
    <text evidence="1">Belongs to the LOB domain-containing protein family.</text>
</comment>
<comment type="caution">
    <text evidence="4">The sequence shown here is derived from an EMBL/GenBank/DDBJ whole genome shotgun (WGS) entry which is preliminary data.</text>
</comment>
<dbReference type="EMBL" id="QGNW01000846">
    <property type="protein sequence ID" value="RVW60831.1"/>
    <property type="molecule type" value="Genomic_DNA"/>
</dbReference>
<dbReference type="Pfam" id="PF03195">
    <property type="entry name" value="LOB"/>
    <property type="match status" value="1"/>
</dbReference>
<evidence type="ECO:0000259" key="3">
    <source>
        <dbReference type="PROSITE" id="PS50891"/>
    </source>
</evidence>
<dbReference type="PROSITE" id="PS50891">
    <property type="entry name" value="LOB"/>
    <property type="match status" value="1"/>
</dbReference>
<protein>
    <submittedName>
        <fullName evidence="4">LOB domain-containing protein 11</fullName>
    </submittedName>
</protein>
<dbReference type="PANTHER" id="PTHR31301">
    <property type="entry name" value="LOB DOMAIN-CONTAINING PROTEIN 4-RELATED"/>
    <property type="match status" value="1"/>
</dbReference>
<feature type="coiled-coil region" evidence="2">
    <location>
        <begin position="122"/>
        <end position="149"/>
    </location>
</feature>
<keyword evidence="2" id="KW-0175">Coiled coil</keyword>
<gene>
    <name evidence="4" type="primary">LBD11_0</name>
    <name evidence="4" type="ORF">CK203_033464</name>
</gene>
<dbReference type="PANTHER" id="PTHR31301:SF188">
    <property type="entry name" value="LOB DOMAIN-CONTAINING PROTEIN 1-LIKE"/>
    <property type="match status" value="1"/>
</dbReference>
<dbReference type="Proteomes" id="UP000288805">
    <property type="component" value="Unassembled WGS sequence"/>
</dbReference>
<reference evidence="4 5" key="1">
    <citation type="journal article" date="2018" name="PLoS Genet.">
        <title>Population sequencing reveals clonal diversity and ancestral inbreeding in the grapevine cultivar Chardonnay.</title>
        <authorList>
            <person name="Roach M.J."/>
            <person name="Johnson D.L."/>
            <person name="Bohlmann J."/>
            <person name="van Vuuren H.J."/>
            <person name="Jones S.J."/>
            <person name="Pretorius I.S."/>
            <person name="Schmidt S.A."/>
            <person name="Borneman A.R."/>
        </authorList>
    </citation>
    <scope>NUCLEOTIDE SEQUENCE [LARGE SCALE GENOMIC DNA]</scope>
    <source>
        <strain evidence="5">cv. Chardonnay</strain>
        <tissue evidence="4">Leaf</tissue>
    </source>
</reference>
<name>A0A438FLH8_VITVI</name>
<evidence type="ECO:0000256" key="2">
    <source>
        <dbReference type="SAM" id="Coils"/>
    </source>
</evidence>
<dbReference type="AlphaFoldDB" id="A0A438FLH8"/>
<proteinExistence type="inferred from homology"/>
<dbReference type="InterPro" id="IPR004883">
    <property type="entry name" value="LOB"/>
</dbReference>
<evidence type="ECO:0000256" key="1">
    <source>
        <dbReference type="ARBA" id="ARBA00005474"/>
    </source>
</evidence>
<feature type="domain" description="LOB" evidence="3">
    <location>
        <begin position="42"/>
        <end position="143"/>
    </location>
</feature>
<evidence type="ECO:0000313" key="5">
    <source>
        <dbReference type="Proteomes" id="UP000288805"/>
    </source>
</evidence>
<accession>A0A438FLH8</accession>
<evidence type="ECO:0000313" key="4">
    <source>
        <dbReference type="EMBL" id="RVW60831.1"/>
    </source>
</evidence>
<organism evidence="4 5">
    <name type="scientific">Vitis vinifera</name>
    <name type="common">Grape</name>
    <dbReference type="NCBI Taxonomy" id="29760"/>
    <lineage>
        <taxon>Eukaryota</taxon>
        <taxon>Viridiplantae</taxon>
        <taxon>Streptophyta</taxon>
        <taxon>Embryophyta</taxon>
        <taxon>Tracheophyta</taxon>
        <taxon>Spermatophyta</taxon>
        <taxon>Magnoliopsida</taxon>
        <taxon>eudicotyledons</taxon>
        <taxon>Gunneridae</taxon>
        <taxon>Pentapetalae</taxon>
        <taxon>rosids</taxon>
        <taxon>Vitales</taxon>
        <taxon>Vitaceae</taxon>
        <taxon>Viteae</taxon>
        <taxon>Vitis</taxon>
    </lineage>
</organism>